<dbReference type="WBParaSite" id="ECPE_0001478101-mRNA-1">
    <property type="protein sequence ID" value="ECPE_0001478101-mRNA-1"/>
    <property type="gene ID" value="ECPE_0001478101"/>
</dbReference>
<feature type="compositionally biased region" description="Polar residues" evidence="1">
    <location>
        <begin position="76"/>
        <end position="87"/>
    </location>
</feature>
<evidence type="ECO:0000313" key="3">
    <source>
        <dbReference type="Proteomes" id="UP000272942"/>
    </source>
</evidence>
<feature type="region of interest" description="Disordered" evidence="1">
    <location>
        <begin position="69"/>
        <end position="98"/>
    </location>
</feature>
<dbReference type="EMBL" id="UZAN01058410">
    <property type="protein sequence ID" value="VDP92013.1"/>
    <property type="molecule type" value="Genomic_DNA"/>
</dbReference>
<gene>
    <name evidence="2" type="ORF">ECPE_LOCUS14741</name>
</gene>
<evidence type="ECO:0000313" key="4">
    <source>
        <dbReference type="WBParaSite" id="ECPE_0001478101-mRNA-1"/>
    </source>
</evidence>
<proteinExistence type="predicted"/>
<name>A0A183B6A6_9TREM</name>
<keyword evidence="3" id="KW-1185">Reference proteome</keyword>
<evidence type="ECO:0000256" key="1">
    <source>
        <dbReference type="SAM" id="MobiDB-lite"/>
    </source>
</evidence>
<dbReference type="Proteomes" id="UP000272942">
    <property type="component" value="Unassembled WGS sequence"/>
</dbReference>
<evidence type="ECO:0000313" key="2">
    <source>
        <dbReference type="EMBL" id="VDP92013.1"/>
    </source>
</evidence>
<reference evidence="2 3" key="2">
    <citation type="submission" date="2018-11" db="EMBL/GenBank/DDBJ databases">
        <authorList>
            <consortium name="Pathogen Informatics"/>
        </authorList>
    </citation>
    <scope>NUCLEOTIDE SEQUENCE [LARGE SCALE GENOMIC DNA]</scope>
    <source>
        <strain evidence="2 3">Egypt</strain>
    </source>
</reference>
<protein>
    <submittedName>
        <fullName evidence="4">KR domain-containing protein</fullName>
    </submittedName>
</protein>
<sequence length="114" mass="12521">MTTTTRSKRNASPDPHCLRTTRSQLAADVNLPGGLAFIEMGASLRRKVWDPMNAFVEGIINSQNIVPGEQIEDTESGYSNPYPSTRDQPPMQRVRTTEEAGFSIVHMVGISSCP</sequence>
<reference evidence="4" key="1">
    <citation type="submission" date="2016-06" db="UniProtKB">
        <authorList>
            <consortium name="WormBaseParasite"/>
        </authorList>
    </citation>
    <scope>IDENTIFICATION</scope>
</reference>
<dbReference type="AlphaFoldDB" id="A0A183B6A6"/>
<organism evidence="4">
    <name type="scientific">Echinostoma caproni</name>
    <dbReference type="NCBI Taxonomy" id="27848"/>
    <lineage>
        <taxon>Eukaryota</taxon>
        <taxon>Metazoa</taxon>
        <taxon>Spiralia</taxon>
        <taxon>Lophotrochozoa</taxon>
        <taxon>Platyhelminthes</taxon>
        <taxon>Trematoda</taxon>
        <taxon>Digenea</taxon>
        <taxon>Plagiorchiida</taxon>
        <taxon>Echinostomata</taxon>
        <taxon>Echinostomatoidea</taxon>
        <taxon>Echinostomatidae</taxon>
        <taxon>Echinostoma</taxon>
    </lineage>
</organism>
<accession>A0A183B6A6</accession>